<evidence type="ECO:0000313" key="3">
    <source>
        <dbReference type="EMBL" id="PRY60148.1"/>
    </source>
</evidence>
<dbReference type="RefSeq" id="WP_106297183.1">
    <property type="nucleotide sequence ID" value="NZ_PVTI01000008.1"/>
</dbReference>
<dbReference type="Proteomes" id="UP000237822">
    <property type="component" value="Unassembled WGS sequence"/>
</dbReference>
<comment type="caution">
    <text evidence="3">The sequence shown here is derived from an EMBL/GenBank/DDBJ whole genome shotgun (WGS) entry which is preliminary data.</text>
</comment>
<dbReference type="InterPro" id="IPR018961">
    <property type="entry name" value="DnaJ_homolog_subfam-C_membr-28"/>
</dbReference>
<accession>A0A2T0UQK6</accession>
<dbReference type="OrthoDB" id="3395286at2"/>
<dbReference type="AlphaFoldDB" id="A0A2T0UQK6"/>
<evidence type="ECO:0000259" key="2">
    <source>
        <dbReference type="Pfam" id="PF09350"/>
    </source>
</evidence>
<reference evidence="3 4" key="1">
    <citation type="submission" date="2018-03" db="EMBL/GenBank/DDBJ databases">
        <title>Genomic Encyclopedia of Archaeal and Bacterial Type Strains, Phase II (KMG-II): from individual species to whole genera.</title>
        <authorList>
            <person name="Goeker M."/>
        </authorList>
    </citation>
    <scope>NUCLEOTIDE SEQUENCE [LARGE SCALE GENOMIC DNA]</scope>
    <source>
        <strain evidence="3 4">ATCC BAA-1496</strain>
    </source>
</reference>
<sequence length="159" mass="18543">MTFHESWVEKQIREAQERGEFDDLPGSGQPLRGLDDPDPNWWVKKMMAREGLSMSDALPPVMLLRREYASFPESLADVRSEEGVREVLRDYNARVLDDRRRPAFGRGSPVWAPTVDVDEMVGRWRTLRAVRAEAAEDRMPSADEATELRRPWWRFWARG</sequence>
<name>A0A2T0UQK6_9MICO</name>
<evidence type="ECO:0000256" key="1">
    <source>
        <dbReference type="SAM" id="MobiDB-lite"/>
    </source>
</evidence>
<organism evidence="3 4">
    <name type="scientific">Knoellia remsis</name>
    <dbReference type="NCBI Taxonomy" id="407159"/>
    <lineage>
        <taxon>Bacteria</taxon>
        <taxon>Bacillati</taxon>
        <taxon>Actinomycetota</taxon>
        <taxon>Actinomycetes</taxon>
        <taxon>Micrococcales</taxon>
        <taxon>Intrasporangiaceae</taxon>
        <taxon>Knoellia</taxon>
    </lineage>
</organism>
<gene>
    <name evidence="3" type="ORF">BCF74_10894</name>
</gene>
<dbReference type="EMBL" id="PVTI01000008">
    <property type="protein sequence ID" value="PRY60148.1"/>
    <property type="molecule type" value="Genomic_DNA"/>
</dbReference>
<feature type="region of interest" description="Disordered" evidence="1">
    <location>
        <begin position="14"/>
        <end position="36"/>
    </location>
</feature>
<keyword evidence="4" id="KW-1185">Reference proteome</keyword>
<feature type="domain" description="DnaJ homologue subfamily C member 28 conserved" evidence="2">
    <location>
        <begin position="7"/>
        <end position="75"/>
    </location>
</feature>
<protein>
    <submittedName>
        <fullName evidence="3">Uncharacterized protein DUF1992</fullName>
    </submittedName>
</protein>
<evidence type="ECO:0000313" key="4">
    <source>
        <dbReference type="Proteomes" id="UP000237822"/>
    </source>
</evidence>
<dbReference type="Pfam" id="PF09350">
    <property type="entry name" value="DJC28_CD"/>
    <property type="match status" value="1"/>
</dbReference>
<proteinExistence type="predicted"/>